<organism evidence="5 6">
    <name type="scientific">Vitis rotundifolia</name>
    <name type="common">Muscadine grape</name>
    <dbReference type="NCBI Taxonomy" id="103349"/>
    <lineage>
        <taxon>Eukaryota</taxon>
        <taxon>Viridiplantae</taxon>
        <taxon>Streptophyta</taxon>
        <taxon>Embryophyta</taxon>
        <taxon>Tracheophyta</taxon>
        <taxon>Spermatophyta</taxon>
        <taxon>Magnoliopsida</taxon>
        <taxon>eudicotyledons</taxon>
        <taxon>Gunneridae</taxon>
        <taxon>Pentapetalae</taxon>
        <taxon>rosids</taxon>
        <taxon>Vitales</taxon>
        <taxon>Vitaceae</taxon>
        <taxon>Viteae</taxon>
        <taxon>Vitis</taxon>
    </lineage>
</organism>
<evidence type="ECO:0000313" key="5">
    <source>
        <dbReference type="EMBL" id="KAJ9686613.1"/>
    </source>
</evidence>
<dbReference type="AlphaFoldDB" id="A0AA38ZCQ2"/>
<dbReference type="InterPro" id="IPR016461">
    <property type="entry name" value="COMT-like"/>
</dbReference>
<keyword evidence="1" id="KW-0489">Methyltransferase</keyword>
<evidence type="ECO:0000256" key="1">
    <source>
        <dbReference type="ARBA" id="ARBA00022603"/>
    </source>
</evidence>
<keyword evidence="2" id="KW-0808">Transferase</keyword>
<evidence type="ECO:0000256" key="3">
    <source>
        <dbReference type="ARBA" id="ARBA00022691"/>
    </source>
</evidence>
<dbReference type="GO" id="GO:0008171">
    <property type="term" value="F:O-methyltransferase activity"/>
    <property type="evidence" value="ECO:0007669"/>
    <property type="project" value="InterPro"/>
</dbReference>
<gene>
    <name evidence="5" type="ORF">PVL29_015471</name>
</gene>
<name>A0AA38ZCQ2_VITRO</name>
<dbReference type="Proteomes" id="UP001168098">
    <property type="component" value="Unassembled WGS sequence"/>
</dbReference>
<keyword evidence="6" id="KW-1185">Reference proteome</keyword>
<dbReference type="Gene3D" id="3.40.50.150">
    <property type="entry name" value="Vaccinia Virus protein VP39"/>
    <property type="match status" value="1"/>
</dbReference>
<dbReference type="Pfam" id="PF00891">
    <property type="entry name" value="Methyltransf_2"/>
    <property type="match status" value="1"/>
</dbReference>
<evidence type="ECO:0000259" key="4">
    <source>
        <dbReference type="Pfam" id="PF00891"/>
    </source>
</evidence>
<dbReference type="GO" id="GO:0032259">
    <property type="term" value="P:methylation"/>
    <property type="evidence" value="ECO:0007669"/>
    <property type="project" value="UniProtKB-KW"/>
</dbReference>
<dbReference type="PROSITE" id="PS51683">
    <property type="entry name" value="SAM_OMT_II"/>
    <property type="match status" value="1"/>
</dbReference>
<reference evidence="5 6" key="1">
    <citation type="journal article" date="2023" name="BMC Biotechnol.">
        <title>Vitis rotundifolia cv Carlos genome sequencing.</title>
        <authorList>
            <person name="Huff M."/>
            <person name="Hulse-Kemp A."/>
            <person name="Scheffler B."/>
            <person name="Youngblood R."/>
            <person name="Simpson S."/>
            <person name="Babiker E."/>
            <person name="Staton M."/>
        </authorList>
    </citation>
    <scope>NUCLEOTIDE SEQUENCE [LARGE SCALE GENOMIC DNA]</scope>
    <source>
        <tissue evidence="5">Leaf</tissue>
    </source>
</reference>
<protein>
    <recommendedName>
        <fullName evidence="4">O-methyltransferase C-terminal domain-containing protein</fullName>
    </recommendedName>
</protein>
<proteinExistence type="predicted"/>
<keyword evidence="3" id="KW-0949">S-adenosyl-L-methionine</keyword>
<dbReference type="EMBL" id="JARBHA010000012">
    <property type="protein sequence ID" value="KAJ9686613.1"/>
    <property type="molecule type" value="Genomic_DNA"/>
</dbReference>
<feature type="domain" description="O-methyltransferase C-terminal" evidence="4">
    <location>
        <begin position="9"/>
        <end position="190"/>
    </location>
</feature>
<accession>A0AA38ZCQ2</accession>
<sequence length="210" mass="23851">MVLMENHSTLMKAHNNQIWDFASENPVFNNLFNYSMACTTKIVMKAVVTAYKDGFGCIRTLVGVGGGTRGTIAKLVKVYPHIKGINFDVPYVLALALAYEETQFGWHYTNISHVKGDMFKSIPNADAIFMKNDENCIKILKNCRKAIPKKTGKIIIVDALLFNLVMIAHNINEKERTEVEWKKLLEEGGFLRYRILKTSTLPMIIEAYLE</sequence>
<dbReference type="SUPFAM" id="SSF53335">
    <property type="entry name" value="S-adenosyl-L-methionine-dependent methyltransferases"/>
    <property type="match status" value="1"/>
</dbReference>
<dbReference type="InterPro" id="IPR029063">
    <property type="entry name" value="SAM-dependent_MTases_sf"/>
</dbReference>
<dbReference type="InterPro" id="IPR001077">
    <property type="entry name" value="COMT_C"/>
</dbReference>
<dbReference type="PANTHER" id="PTHR11746">
    <property type="entry name" value="O-METHYLTRANSFERASE"/>
    <property type="match status" value="1"/>
</dbReference>
<evidence type="ECO:0000313" key="6">
    <source>
        <dbReference type="Proteomes" id="UP001168098"/>
    </source>
</evidence>
<evidence type="ECO:0000256" key="2">
    <source>
        <dbReference type="ARBA" id="ARBA00022679"/>
    </source>
</evidence>
<comment type="caution">
    <text evidence="5">The sequence shown here is derived from an EMBL/GenBank/DDBJ whole genome shotgun (WGS) entry which is preliminary data.</text>
</comment>